<evidence type="ECO:0000256" key="1">
    <source>
        <dbReference type="SAM" id="Phobius"/>
    </source>
</evidence>
<gene>
    <name evidence="2" type="ORF">HNP82_002153</name>
</gene>
<proteinExistence type="predicted"/>
<evidence type="ECO:0000313" key="2">
    <source>
        <dbReference type="EMBL" id="MBB5265014.1"/>
    </source>
</evidence>
<dbReference type="Proteomes" id="UP000543642">
    <property type="component" value="Unassembled WGS sequence"/>
</dbReference>
<name>A0A7W8M5K1_9FIRM</name>
<feature type="transmembrane region" description="Helical" evidence="1">
    <location>
        <begin position="7"/>
        <end position="28"/>
    </location>
</feature>
<comment type="caution">
    <text evidence="2">The sequence shown here is derived from an EMBL/GenBank/DDBJ whole genome shotgun (WGS) entry which is preliminary data.</text>
</comment>
<dbReference type="PANTHER" id="PTHR35813">
    <property type="entry name" value="INNER MEMBRANE PROTEIN YBAN"/>
    <property type="match status" value="1"/>
</dbReference>
<dbReference type="GO" id="GO:0005886">
    <property type="term" value="C:plasma membrane"/>
    <property type="evidence" value="ECO:0007669"/>
    <property type="project" value="TreeGrafter"/>
</dbReference>
<organism evidence="2 3">
    <name type="scientific">Catenibacillus scindens</name>
    <dbReference type="NCBI Taxonomy" id="673271"/>
    <lineage>
        <taxon>Bacteria</taxon>
        <taxon>Bacillati</taxon>
        <taxon>Bacillota</taxon>
        <taxon>Clostridia</taxon>
        <taxon>Lachnospirales</taxon>
        <taxon>Lachnospiraceae</taxon>
        <taxon>Catenibacillus</taxon>
    </lineage>
</organism>
<dbReference type="RefSeq" id="WP_183774308.1">
    <property type="nucleotide sequence ID" value="NZ_JACHFW010000008.1"/>
</dbReference>
<evidence type="ECO:0000313" key="3">
    <source>
        <dbReference type="Proteomes" id="UP000543642"/>
    </source>
</evidence>
<protein>
    <recommendedName>
        <fullName evidence="4">DUF454 domain-containing protein</fullName>
    </recommendedName>
</protein>
<evidence type="ECO:0008006" key="4">
    <source>
        <dbReference type="Google" id="ProtNLM"/>
    </source>
</evidence>
<feature type="transmembrane region" description="Helical" evidence="1">
    <location>
        <begin position="99"/>
        <end position="117"/>
    </location>
</feature>
<dbReference type="PIRSF" id="PIRSF016789">
    <property type="entry name" value="DUF454"/>
    <property type="match status" value="1"/>
</dbReference>
<reference evidence="2 3" key="1">
    <citation type="submission" date="2020-08" db="EMBL/GenBank/DDBJ databases">
        <title>Genomic Encyclopedia of Type Strains, Phase IV (KMG-IV): sequencing the most valuable type-strain genomes for metagenomic binning, comparative biology and taxonomic classification.</title>
        <authorList>
            <person name="Goeker M."/>
        </authorList>
    </citation>
    <scope>NUCLEOTIDE SEQUENCE [LARGE SCALE GENOMIC DNA]</scope>
    <source>
        <strain evidence="2 3">DSM 106146</strain>
    </source>
</reference>
<keyword evidence="1" id="KW-0812">Transmembrane</keyword>
<dbReference type="InterPro" id="IPR007401">
    <property type="entry name" value="DUF454"/>
</dbReference>
<dbReference type="PANTHER" id="PTHR35813:SF1">
    <property type="entry name" value="INNER MEMBRANE PROTEIN YBAN"/>
    <property type="match status" value="1"/>
</dbReference>
<keyword evidence="1" id="KW-1133">Transmembrane helix</keyword>
<keyword evidence="3" id="KW-1185">Reference proteome</keyword>
<dbReference type="AlphaFoldDB" id="A0A7W8M5K1"/>
<dbReference type="Pfam" id="PF04304">
    <property type="entry name" value="DUF454"/>
    <property type="match status" value="1"/>
</dbReference>
<accession>A0A7W8M5K1</accession>
<keyword evidence="1" id="KW-0472">Membrane</keyword>
<sequence>MKKIINGLCIILGFLCIGLGVVGIILPVLPATPFLILAAVLFAKGSTRFHRWFIQTKLHKNYVEPAMGKRAMDRGAKVKALITLFIIFSVSFILVPIWFVKIIILAVALFHFYYFGFKIKTAAVRQEEVRDYGKRS</sequence>
<dbReference type="EMBL" id="JACHFW010000008">
    <property type="protein sequence ID" value="MBB5265014.1"/>
    <property type="molecule type" value="Genomic_DNA"/>
</dbReference>